<comment type="caution">
    <text evidence="8">The sequence shown here is derived from an EMBL/GenBank/DDBJ whole genome shotgun (WGS) entry which is preliminary data.</text>
</comment>
<proteinExistence type="inferred from homology"/>
<keyword evidence="4 6" id="KW-0326">Glycosidase</keyword>
<dbReference type="GO" id="GO:0046556">
    <property type="term" value="F:alpha-L-arabinofuranosidase activity"/>
    <property type="evidence" value="ECO:0007669"/>
    <property type="project" value="InterPro"/>
</dbReference>
<name>A0A1J4N6Z5_9ACTN</name>
<dbReference type="CDD" id="cd18817">
    <property type="entry name" value="GH43f_LbAraf43-like"/>
    <property type="match status" value="1"/>
</dbReference>
<dbReference type="InterPro" id="IPR006710">
    <property type="entry name" value="Glyco_hydro_43"/>
</dbReference>
<dbReference type="AlphaFoldDB" id="A0A1J4N6Z5"/>
<dbReference type="OrthoDB" id="177947at2"/>
<feature type="domain" description="Alpha-L-arabinofuranosidase B arabinose-binding" evidence="7">
    <location>
        <begin position="376"/>
        <end position="453"/>
    </location>
</feature>
<protein>
    <submittedName>
        <fullName evidence="8">Alpha-arabinofuranosidase</fullName>
    </submittedName>
</protein>
<dbReference type="Proteomes" id="UP000033772">
    <property type="component" value="Unassembled WGS sequence"/>
</dbReference>
<evidence type="ECO:0000256" key="4">
    <source>
        <dbReference type="ARBA" id="ARBA00023295"/>
    </source>
</evidence>
<sequence>MSDHLNHLALRAGLSRRHLLQAGVGLGAAAALAGYAAPAVAVPAGSMPSDAEIWGVPTLNPLVERRADPFVTRPVDGMYYLTGSVPEYDRLVIRGSASLAGLATAAESVIWRRPASGKMGGHIWAPELHRIDGRWYVYFAAGDSDDVFRIRMYVMESTLADPRDPAGWGTPRQIVTPWASFALDATTFEHAGRRYLVWAQSEPEIAVNTSLYIAEMSSPFAISTFPARIATPTRSWEVQGYKVNEGPAVLVRNGRVFLTFSASATDARYCMGLLTASADADLLDPASWTKSPDPVFMTNAQTGQYGPGHNSFTVAEDGVTDVLVYHARDYRDITGDPLYDPNRHARVQKVVWHEDGTPMFGVPVGKGGPIVRLTPLDAPGSFVRHYDYAVRVDRAPRELADSQFRFVPGLAGDGSESLQSVNFPDRYVRVTGGTVRIDPVEPGPAYAAEASFRRIPVKGGISLQVATDRGDYLQHDRGALTVGSAPGRRSSTFGLT</sequence>
<dbReference type="PANTHER" id="PTHR43817:SF1">
    <property type="entry name" value="HYDROLASE, FAMILY 43, PUTATIVE (AFU_ORTHOLOGUE AFUA_3G01660)-RELATED"/>
    <property type="match status" value="1"/>
</dbReference>
<reference evidence="8" key="1">
    <citation type="submission" date="2016-10" db="EMBL/GenBank/DDBJ databases">
        <title>Draft Genome Sequence of Nocardioides luteus Strain BAFB, an Alkane-Degrading Bacterium Isolated from JP-7 Polluted Soil.</title>
        <authorList>
            <person name="Brown L."/>
            <person name="Ruiz O.N."/>
            <person name="Gunasekera T."/>
        </authorList>
    </citation>
    <scope>NUCLEOTIDE SEQUENCE [LARGE SCALE GENOMIC DNA]</scope>
    <source>
        <strain evidence="8">BAFB</strain>
    </source>
</reference>
<dbReference type="PANTHER" id="PTHR43817">
    <property type="entry name" value="GLYCOSYL HYDROLASE"/>
    <property type="match status" value="1"/>
</dbReference>
<evidence type="ECO:0000313" key="8">
    <source>
        <dbReference type="EMBL" id="OIJ27291.1"/>
    </source>
</evidence>
<dbReference type="GO" id="GO:0046373">
    <property type="term" value="P:L-arabinose metabolic process"/>
    <property type="evidence" value="ECO:0007669"/>
    <property type="project" value="InterPro"/>
</dbReference>
<evidence type="ECO:0000256" key="3">
    <source>
        <dbReference type="ARBA" id="ARBA00022801"/>
    </source>
</evidence>
<evidence type="ECO:0000313" key="9">
    <source>
        <dbReference type="Proteomes" id="UP000033772"/>
    </source>
</evidence>
<dbReference type="Pfam" id="PF04616">
    <property type="entry name" value="Glyco_hydro_43"/>
    <property type="match status" value="1"/>
</dbReference>
<feature type="site" description="Important for catalytic activity, responsible for pKa modulation of the active site Glu and correct orientation of both the proton donor and substrate" evidence="5">
    <location>
        <position position="184"/>
    </location>
</feature>
<dbReference type="InterPro" id="IPR007934">
    <property type="entry name" value="AbfB_ABD"/>
</dbReference>
<dbReference type="Pfam" id="PF05270">
    <property type="entry name" value="AbfB"/>
    <property type="match status" value="1"/>
</dbReference>
<gene>
    <name evidence="8" type="ORF">UG56_007865</name>
</gene>
<accession>A0A1J4N6Z5</accession>
<keyword evidence="9" id="KW-1185">Reference proteome</keyword>
<dbReference type="Gene3D" id="2.115.10.20">
    <property type="entry name" value="Glycosyl hydrolase domain, family 43"/>
    <property type="match status" value="1"/>
</dbReference>
<evidence type="ECO:0000256" key="1">
    <source>
        <dbReference type="ARBA" id="ARBA00009865"/>
    </source>
</evidence>
<dbReference type="Gene3D" id="2.80.10.50">
    <property type="match status" value="1"/>
</dbReference>
<dbReference type="InterPro" id="IPR036195">
    <property type="entry name" value="AbfB_ABD_sf"/>
</dbReference>
<evidence type="ECO:0000256" key="5">
    <source>
        <dbReference type="PIRSR" id="PIRSR606710-2"/>
    </source>
</evidence>
<organism evidence="8 9">
    <name type="scientific">Nocardioides luteus</name>
    <dbReference type="NCBI Taxonomy" id="1844"/>
    <lineage>
        <taxon>Bacteria</taxon>
        <taxon>Bacillati</taxon>
        <taxon>Actinomycetota</taxon>
        <taxon>Actinomycetes</taxon>
        <taxon>Propionibacteriales</taxon>
        <taxon>Nocardioidaceae</taxon>
        <taxon>Nocardioides</taxon>
    </lineage>
</organism>
<dbReference type="EMBL" id="JZDQ02000009">
    <property type="protein sequence ID" value="OIJ27291.1"/>
    <property type="molecule type" value="Genomic_DNA"/>
</dbReference>
<evidence type="ECO:0000256" key="6">
    <source>
        <dbReference type="RuleBase" id="RU361187"/>
    </source>
</evidence>
<dbReference type="InterPro" id="IPR023296">
    <property type="entry name" value="Glyco_hydro_beta-prop_sf"/>
</dbReference>
<keyword evidence="2" id="KW-0732">Signal</keyword>
<dbReference type="InterPro" id="IPR006311">
    <property type="entry name" value="TAT_signal"/>
</dbReference>
<keyword evidence="3 6" id="KW-0378">Hydrolase</keyword>
<dbReference type="STRING" id="1844.UG56_007865"/>
<dbReference type="SUPFAM" id="SSF110221">
    <property type="entry name" value="AbfB domain"/>
    <property type="match status" value="1"/>
</dbReference>
<dbReference type="PROSITE" id="PS51318">
    <property type="entry name" value="TAT"/>
    <property type="match status" value="1"/>
</dbReference>
<evidence type="ECO:0000259" key="7">
    <source>
        <dbReference type="Pfam" id="PF05270"/>
    </source>
</evidence>
<dbReference type="SUPFAM" id="SSF75005">
    <property type="entry name" value="Arabinanase/levansucrase/invertase"/>
    <property type="match status" value="1"/>
</dbReference>
<evidence type="ECO:0000256" key="2">
    <source>
        <dbReference type="ARBA" id="ARBA00022729"/>
    </source>
</evidence>
<dbReference type="CDD" id="cd23265">
    <property type="entry name" value="beta-trefoil_ABD_ABFB-like"/>
    <property type="match status" value="1"/>
</dbReference>
<comment type="similarity">
    <text evidence="1 6">Belongs to the glycosyl hydrolase 43 family.</text>
</comment>
<dbReference type="RefSeq" id="WP_045548652.1">
    <property type="nucleotide sequence ID" value="NZ_JZDQ02000009.1"/>
</dbReference>